<keyword evidence="2" id="KW-1185">Reference proteome</keyword>
<comment type="caution">
    <text evidence="1">The sequence shown here is derived from an EMBL/GenBank/DDBJ whole genome shotgun (WGS) entry which is preliminary data.</text>
</comment>
<organism evidence="1 2">
    <name type="scientific">Xanthobacter aminoxidans</name>
    <dbReference type="NCBI Taxonomy" id="186280"/>
    <lineage>
        <taxon>Bacteria</taxon>
        <taxon>Pseudomonadati</taxon>
        <taxon>Pseudomonadota</taxon>
        <taxon>Alphaproteobacteria</taxon>
        <taxon>Hyphomicrobiales</taxon>
        <taxon>Xanthobacteraceae</taxon>
        <taxon>Xanthobacter</taxon>
    </lineage>
</organism>
<dbReference type="EMBL" id="JBAFUR010000005">
    <property type="protein sequence ID" value="MFG1254191.1"/>
    <property type="molecule type" value="Genomic_DNA"/>
</dbReference>
<evidence type="ECO:0000313" key="2">
    <source>
        <dbReference type="Proteomes" id="UP001604043"/>
    </source>
</evidence>
<evidence type="ECO:0000313" key="1">
    <source>
        <dbReference type="EMBL" id="MFG1254191.1"/>
    </source>
</evidence>
<name>A0ABW6ZK28_9HYPH</name>
<reference evidence="1 2" key="1">
    <citation type="submission" date="2024-02" db="EMBL/GenBank/DDBJ databases">
        <title>Expansion and revision of Xanthobacter and proposal of Roseixanthobacter gen. nov.</title>
        <authorList>
            <person name="Soltysiak M.P.M."/>
            <person name="Jalihal A."/>
            <person name="Ory A."/>
            <person name="Chrisophersen C."/>
            <person name="Lee A.D."/>
            <person name="Boulton J."/>
            <person name="Springer M."/>
        </authorList>
    </citation>
    <scope>NUCLEOTIDE SEQUENCE [LARGE SCALE GENOMIC DNA]</scope>
    <source>
        <strain evidence="1 2">CB5</strain>
    </source>
</reference>
<sequence>MNATDSLLVPLVDAGGLNGLKHAALGARYRFWRDEDGLRHVFSVYRPDAAPDYPDALGVVSRRTPAGSIAMWAGPASHARTAALRMRGDEIHIHVFGEENAPALRRLMDRSLMGRNPMERGEVPALPRPAVQALCLPARRHAA</sequence>
<proteinExistence type="predicted"/>
<gene>
    <name evidence="1" type="ORF">V5F30_18410</name>
</gene>
<dbReference type="Proteomes" id="UP001604043">
    <property type="component" value="Unassembled WGS sequence"/>
</dbReference>
<protein>
    <submittedName>
        <fullName evidence="1">Uncharacterized protein</fullName>
    </submittedName>
</protein>
<accession>A0ABW6ZK28</accession>
<dbReference type="RefSeq" id="WP_394009923.1">
    <property type="nucleotide sequence ID" value="NZ_JBAFUR010000005.1"/>
</dbReference>